<dbReference type="SUPFAM" id="SSF56563">
    <property type="entry name" value="Major capsid protein gp5"/>
    <property type="match status" value="1"/>
</dbReference>
<dbReference type="Gene3D" id="3.30.2400.10">
    <property type="entry name" value="Major capsid protein gp5"/>
    <property type="match status" value="1"/>
</dbReference>
<protein>
    <submittedName>
        <fullName evidence="2">Phage major capsid protein</fullName>
    </submittedName>
</protein>
<dbReference type="InterPro" id="IPR024455">
    <property type="entry name" value="Phage_capsid"/>
</dbReference>
<evidence type="ECO:0000256" key="1">
    <source>
        <dbReference type="ARBA" id="ARBA00004328"/>
    </source>
</evidence>
<dbReference type="Gene3D" id="3.30.2320.10">
    <property type="entry name" value="hypothetical protein PF0899 domain"/>
    <property type="match status" value="1"/>
</dbReference>
<keyword evidence="3" id="KW-1185">Reference proteome</keyword>
<proteinExistence type="predicted"/>
<dbReference type="EMBL" id="JAIMFO010000004">
    <property type="protein sequence ID" value="MBY4796788.1"/>
    <property type="molecule type" value="Genomic_DNA"/>
</dbReference>
<gene>
    <name evidence="2" type="ORF">K6V98_00185</name>
</gene>
<dbReference type="RefSeq" id="WP_222198518.1">
    <property type="nucleotide sequence ID" value="NZ_JAIMFO010000004.1"/>
</dbReference>
<dbReference type="Proteomes" id="UP000700908">
    <property type="component" value="Unassembled WGS sequence"/>
</dbReference>
<comment type="caution">
    <text evidence="2">The sequence shown here is derived from an EMBL/GenBank/DDBJ whole genome shotgun (WGS) entry which is preliminary data.</text>
</comment>
<name>A0ABS7MHF5_9ACTN</name>
<dbReference type="NCBIfam" id="TIGR01554">
    <property type="entry name" value="major_cap_HK97"/>
    <property type="match status" value="1"/>
</dbReference>
<evidence type="ECO:0000313" key="3">
    <source>
        <dbReference type="Proteomes" id="UP000700908"/>
    </source>
</evidence>
<organism evidence="2 3">
    <name type="scientific">Collinsella ureilytica</name>
    <dbReference type="NCBI Taxonomy" id="2869515"/>
    <lineage>
        <taxon>Bacteria</taxon>
        <taxon>Bacillati</taxon>
        <taxon>Actinomycetota</taxon>
        <taxon>Coriobacteriia</taxon>
        <taxon>Coriobacteriales</taxon>
        <taxon>Coriobacteriaceae</taxon>
        <taxon>Collinsella</taxon>
    </lineage>
</organism>
<evidence type="ECO:0000313" key="2">
    <source>
        <dbReference type="EMBL" id="MBY4796788.1"/>
    </source>
</evidence>
<comment type="subcellular location">
    <subcellularLocation>
        <location evidence="1">Virion</location>
    </subcellularLocation>
</comment>
<accession>A0ABS7MHF5</accession>
<reference evidence="2 3" key="1">
    <citation type="submission" date="2021-08" db="EMBL/GenBank/DDBJ databases">
        <title>Collinsella faecalis sp. nov. isolated from swine faeces.</title>
        <authorList>
            <person name="Oh B.S."/>
            <person name="Lee J.H."/>
        </authorList>
    </citation>
    <scope>NUCLEOTIDE SEQUENCE [LARGE SCALE GENOMIC DNA]</scope>
    <source>
        <strain evidence="2 3">AGMB00827</strain>
    </source>
</reference>
<sequence length="400" mass="44111">MKSSVQLNNMIVEATEALARDAEVFNSAEGDERAAAHDRIVATKARVAVYQEQLTDALEAEDALRRAGDAPKAAEHASCPVRDVATAFTGSRNEFLAAQNGAIGRTVKLSASELLNATDPTYKLTLPTKTDYTLPSNVIELPMGFIDTLATGTTDFSLEYMVAGEFTNNADLWKPGKVKPQSNESWEKDNALLFTVAHHMPISKQTAYHYGQLQSVIANDLMAGLKIKEAACALNLDDGDGRKGVLKKDIQKYQAKKSEKFYDSVRRMITESWLKTGIRPDYIAVHPYVLTELDLAKSTDGWYMVLMMNNRLWQLPVVEDVNLESEVSGSSGKEKVYGALVYNHTAATWYTSEADALTIGLVNDQFIRNEYTLLAEGEHLITVTRPKSFVYLADAIKPGA</sequence>